<reference evidence="1 2" key="1">
    <citation type="submission" date="2021-06" db="EMBL/GenBank/DDBJ databases">
        <authorList>
            <person name="Palmer J.M."/>
        </authorList>
    </citation>
    <scope>NUCLEOTIDE SEQUENCE [LARGE SCALE GENOMIC DNA]</scope>
    <source>
        <strain evidence="1 2">AS_MEX2019</strain>
        <tissue evidence="1">Muscle</tissue>
    </source>
</reference>
<sequence>MQLTIGNVKLCLSPFTTSASYFKVNNIYDTGEDCINCKETVGDLTLQKLSATADMPRGSHRSNEGHKAPATILLLLGLKQQAVLSALTVIPR</sequence>
<proteinExistence type="predicted"/>
<dbReference type="EMBL" id="JAHRIP010069073">
    <property type="protein sequence ID" value="MEQ2308502.1"/>
    <property type="molecule type" value="Genomic_DNA"/>
</dbReference>
<name>A0ABV0ZQG3_9TELE</name>
<accession>A0ABV0ZQG3</accession>
<organism evidence="1 2">
    <name type="scientific">Ameca splendens</name>
    <dbReference type="NCBI Taxonomy" id="208324"/>
    <lineage>
        <taxon>Eukaryota</taxon>
        <taxon>Metazoa</taxon>
        <taxon>Chordata</taxon>
        <taxon>Craniata</taxon>
        <taxon>Vertebrata</taxon>
        <taxon>Euteleostomi</taxon>
        <taxon>Actinopterygii</taxon>
        <taxon>Neopterygii</taxon>
        <taxon>Teleostei</taxon>
        <taxon>Neoteleostei</taxon>
        <taxon>Acanthomorphata</taxon>
        <taxon>Ovalentaria</taxon>
        <taxon>Atherinomorphae</taxon>
        <taxon>Cyprinodontiformes</taxon>
        <taxon>Goodeidae</taxon>
        <taxon>Ameca</taxon>
    </lineage>
</organism>
<dbReference type="Proteomes" id="UP001469553">
    <property type="component" value="Unassembled WGS sequence"/>
</dbReference>
<keyword evidence="2" id="KW-1185">Reference proteome</keyword>
<protein>
    <submittedName>
        <fullName evidence="1">Uncharacterized protein</fullName>
    </submittedName>
</protein>
<gene>
    <name evidence="1" type="ORF">AMECASPLE_028898</name>
</gene>
<comment type="caution">
    <text evidence="1">The sequence shown here is derived from an EMBL/GenBank/DDBJ whole genome shotgun (WGS) entry which is preliminary data.</text>
</comment>
<evidence type="ECO:0000313" key="1">
    <source>
        <dbReference type="EMBL" id="MEQ2308502.1"/>
    </source>
</evidence>
<evidence type="ECO:0000313" key="2">
    <source>
        <dbReference type="Proteomes" id="UP001469553"/>
    </source>
</evidence>